<dbReference type="AlphaFoldDB" id="A0A7Y6R936"/>
<dbReference type="Gene3D" id="3.30.70.270">
    <property type="match status" value="1"/>
</dbReference>
<evidence type="ECO:0000313" key="6">
    <source>
        <dbReference type="EMBL" id="NVF12632.1"/>
    </source>
</evidence>
<feature type="transmembrane region" description="Helical" evidence="4">
    <location>
        <begin position="187"/>
        <end position="206"/>
    </location>
</feature>
<comment type="cofactor">
    <cofactor evidence="1">
        <name>Mg(2+)</name>
        <dbReference type="ChEBI" id="CHEBI:18420"/>
    </cofactor>
</comment>
<dbReference type="GO" id="GO:0043709">
    <property type="term" value="P:cell adhesion involved in single-species biofilm formation"/>
    <property type="evidence" value="ECO:0007669"/>
    <property type="project" value="TreeGrafter"/>
</dbReference>
<dbReference type="CDD" id="cd01949">
    <property type="entry name" value="GGDEF"/>
    <property type="match status" value="1"/>
</dbReference>
<dbReference type="FunFam" id="3.30.70.270:FF:000001">
    <property type="entry name" value="Diguanylate cyclase domain protein"/>
    <property type="match status" value="1"/>
</dbReference>
<dbReference type="GO" id="GO:0005886">
    <property type="term" value="C:plasma membrane"/>
    <property type="evidence" value="ECO:0007669"/>
    <property type="project" value="TreeGrafter"/>
</dbReference>
<dbReference type="GO" id="GO:0052621">
    <property type="term" value="F:diguanylate cyclase activity"/>
    <property type="evidence" value="ECO:0007669"/>
    <property type="project" value="UniProtKB-EC"/>
</dbReference>
<feature type="transmembrane region" description="Helical" evidence="4">
    <location>
        <begin position="336"/>
        <end position="358"/>
    </location>
</feature>
<dbReference type="InterPro" id="IPR050469">
    <property type="entry name" value="Diguanylate_Cyclase"/>
</dbReference>
<dbReference type="InterPro" id="IPR043128">
    <property type="entry name" value="Rev_trsase/Diguanyl_cyclase"/>
</dbReference>
<dbReference type="PROSITE" id="PS50887">
    <property type="entry name" value="GGDEF"/>
    <property type="match status" value="1"/>
</dbReference>
<evidence type="ECO:0000256" key="3">
    <source>
        <dbReference type="ARBA" id="ARBA00034247"/>
    </source>
</evidence>
<evidence type="ECO:0000256" key="4">
    <source>
        <dbReference type="SAM" id="Phobius"/>
    </source>
</evidence>
<proteinExistence type="predicted"/>
<dbReference type="Pfam" id="PF00990">
    <property type="entry name" value="GGDEF"/>
    <property type="match status" value="1"/>
</dbReference>
<dbReference type="PANTHER" id="PTHR45138">
    <property type="entry name" value="REGULATORY COMPONENTS OF SENSORY TRANSDUCTION SYSTEM"/>
    <property type="match status" value="1"/>
</dbReference>
<comment type="caution">
    <text evidence="6">The sequence shown here is derived from an EMBL/GenBank/DDBJ whole genome shotgun (WGS) entry which is preliminary data.</text>
</comment>
<dbReference type="EMBL" id="JABWCV010000001">
    <property type="protein sequence ID" value="NVF12632.1"/>
    <property type="molecule type" value="Genomic_DNA"/>
</dbReference>
<feature type="transmembrane region" description="Helical" evidence="4">
    <location>
        <begin position="364"/>
        <end position="384"/>
    </location>
</feature>
<feature type="transmembrane region" description="Helical" evidence="4">
    <location>
        <begin position="279"/>
        <end position="300"/>
    </location>
</feature>
<sequence length="614" mass="68440">MLLRGYPQCRDTLLMMAFTILMLISCSLQASTSPQPLNQWEYRWGDSPLNAQGAPQWLQDESPDWNAIAFPADPPGREGQQNVWFRVVLPEGDWNDPVLYITSIDLVAQAYLDDRLIYQYGEFDTQGRGQFAGWPWHMLDLPGDAAGKSLYLRVFSYYTNIGLWGEVQVMERIDVLKHVIHNSAQDLGVSALVLVLAILATIFALIGPERRGFGAIALFAYASGLMLIAEAPARQLIASNALAWDTLRAGSYYMLPVALGLLLSHWLEGSAKRWLNILWRLHLAYLIGAIGLVQVGIISLSMTFPLFDALLAVTLPVMLMLALFRFPRLSLEQRLLVVSFTVFAPLLVTDMLVAHGIIPWRPIPLSYGTLAFSLANAAIFLWHYRRTQQELAISNETLELKVAARTAELDRLVHELEGLSFEDPLTGLHNRRHFNTVFDHECCRAQQNSSHLSLLMLDVDHFKKINDHFGHDAGDSVLVDIASRLRQHFQGLGVTCRFGGEEFVALLPATTVEQAAGHANALLSAISHQALIYQGEPLGRITLSCGVATYPVHTHEPQKLLRLADEALYQAKHSGRNRCVVWAESHHAQQFMLTPASVASGLSARVNRSPETDQ</sequence>
<dbReference type="NCBIfam" id="TIGR00254">
    <property type="entry name" value="GGDEF"/>
    <property type="match status" value="1"/>
</dbReference>
<keyword evidence="4" id="KW-0472">Membrane</keyword>
<dbReference type="InterPro" id="IPR029787">
    <property type="entry name" value="Nucleotide_cyclase"/>
</dbReference>
<evidence type="ECO:0000259" key="5">
    <source>
        <dbReference type="PROSITE" id="PS50887"/>
    </source>
</evidence>
<feature type="transmembrane region" description="Helical" evidence="4">
    <location>
        <begin position="213"/>
        <end position="229"/>
    </location>
</feature>
<feature type="transmembrane region" description="Helical" evidence="4">
    <location>
        <begin position="249"/>
        <end position="267"/>
    </location>
</feature>
<dbReference type="Proteomes" id="UP000589984">
    <property type="component" value="Unassembled WGS sequence"/>
</dbReference>
<feature type="transmembrane region" description="Helical" evidence="4">
    <location>
        <begin position="306"/>
        <end position="324"/>
    </location>
</feature>
<accession>A0A7Y6R936</accession>
<comment type="catalytic activity">
    <reaction evidence="3">
        <text>2 GTP = 3',3'-c-di-GMP + 2 diphosphate</text>
        <dbReference type="Rhea" id="RHEA:24898"/>
        <dbReference type="ChEBI" id="CHEBI:33019"/>
        <dbReference type="ChEBI" id="CHEBI:37565"/>
        <dbReference type="ChEBI" id="CHEBI:58805"/>
        <dbReference type="EC" id="2.7.7.65"/>
    </reaction>
</comment>
<keyword evidence="4" id="KW-1133">Transmembrane helix</keyword>
<reference evidence="6 7" key="1">
    <citation type="submission" date="2020-06" db="EMBL/GenBank/DDBJ databases">
        <title>Halomonas sp. QX-1 draft genome sequence.</title>
        <authorList>
            <person name="Qiu X."/>
        </authorList>
    </citation>
    <scope>NUCLEOTIDE SEQUENCE [LARGE SCALE GENOMIC DNA]</scope>
    <source>
        <strain evidence="6 7">QX-1</strain>
    </source>
</reference>
<evidence type="ECO:0000256" key="1">
    <source>
        <dbReference type="ARBA" id="ARBA00001946"/>
    </source>
</evidence>
<dbReference type="PANTHER" id="PTHR45138:SF9">
    <property type="entry name" value="DIGUANYLATE CYCLASE DGCM-RELATED"/>
    <property type="match status" value="1"/>
</dbReference>
<organism evidence="6 7">
    <name type="scientific">Vreelandella maris</name>
    <dbReference type="NCBI Taxonomy" id="2729617"/>
    <lineage>
        <taxon>Bacteria</taxon>
        <taxon>Pseudomonadati</taxon>
        <taxon>Pseudomonadota</taxon>
        <taxon>Gammaproteobacteria</taxon>
        <taxon>Oceanospirillales</taxon>
        <taxon>Halomonadaceae</taxon>
        <taxon>Vreelandella</taxon>
    </lineage>
</organism>
<keyword evidence="4" id="KW-0812">Transmembrane</keyword>
<protein>
    <recommendedName>
        <fullName evidence="2">diguanylate cyclase</fullName>
        <ecNumber evidence="2">2.7.7.65</ecNumber>
    </recommendedName>
</protein>
<dbReference type="RefSeq" id="WP_176301902.1">
    <property type="nucleotide sequence ID" value="NZ_JABWCV010000001.1"/>
</dbReference>
<gene>
    <name evidence="6" type="ORF">HUO07_00360</name>
</gene>
<feature type="transmembrane region" description="Helical" evidence="4">
    <location>
        <begin position="12"/>
        <end position="30"/>
    </location>
</feature>
<dbReference type="InterPro" id="IPR000160">
    <property type="entry name" value="GGDEF_dom"/>
</dbReference>
<evidence type="ECO:0000256" key="2">
    <source>
        <dbReference type="ARBA" id="ARBA00012528"/>
    </source>
</evidence>
<dbReference type="SUPFAM" id="SSF55073">
    <property type="entry name" value="Nucleotide cyclase"/>
    <property type="match status" value="1"/>
</dbReference>
<dbReference type="SMART" id="SM00267">
    <property type="entry name" value="GGDEF"/>
    <property type="match status" value="1"/>
</dbReference>
<evidence type="ECO:0000313" key="7">
    <source>
        <dbReference type="Proteomes" id="UP000589984"/>
    </source>
</evidence>
<dbReference type="PROSITE" id="PS51257">
    <property type="entry name" value="PROKAR_LIPOPROTEIN"/>
    <property type="match status" value="1"/>
</dbReference>
<dbReference type="EC" id="2.7.7.65" evidence="2"/>
<dbReference type="GO" id="GO:1902201">
    <property type="term" value="P:negative regulation of bacterial-type flagellum-dependent cell motility"/>
    <property type="evidence" value="ECO:0007669"/>
    <property type="project" value="TreeGrafter"/>
</dbReference>
<feature type="domain" description="GGDEF" evidence="5">
    <location>
        <begin position="450"/>
        <end position="584"/>
    </location>
</feature>
<name>A0A7Y6R936_9GAMM</name>
<keyword evidence="7" id="KW-1185">Reference proteome</keyword>